<accession>A0A1W6N453</accession>
<dbReference type="EMBL" id="CP008743">
    <property type="protein sequence ID" value="ARN84624.1"/>
    <property type="molecule type" value="Genomic_DNA"/>
</dbReference>
<evidence type="ECO:0000256" key="1">
    <source>
        <dbReference type="SAM" id="SignalP"/>
    </source>
</evidence>
<feature type="chain" id="PRO_5010877359" evidence="1">
    <location>
        <begin position="23"/>
        <end position="448"/>
    </location>
</feature>
<keyword evidence="3" id="KW-1185">Reference proteome</keyword>
<reference evidence="2 3" key="1">
    <citation type="submission" date="2014-06" db="EMBL/GenBank/DDBJ databases">
        <title>The genome of the endonuclear symbiont Nucleicultrix amoebiphila.</title>
        <authorList>
            <person name="Schulz F."/>
            <person name="Horn M."/>
        </authorList>
    </citation>
    <scope>NUCLEOTIDE SEQUENCE [LARGE SCALE GENOMIC DNA]</scope>
    <source>
        <strain evidence="2 3">FS5</strain>
    </source>
</reference>
<proteinExistence type="predicted"/>
<keyword evidence="1" id="KW-0732">Signal</keyword>
<protein>
    <submittedName>
        <fullName evidence="2">Uncharacterized protein</fullName>
    </submittedName>
</protein>
<dbReference type="AlphaFoldDB" id="A0A1W6N453"/>
<gene>
    <name evidence="2" type="ORF">GQ61_04075</name>
</gene>
<sequence length="448" mass="52474">MKYCIAYIILSFVCILSQALRASEELLPSENQKKSPTQVSSKSKKKSKVHFEDSITCLTDNLQRLTLQDDEKYPHTRDAVMKMDPYFPLFAKYQKGLFTSDLIYMIFDDYFTTRDLLIAQRWAKAFYQIARAVLEKRIYGRILKDPERVGLSTTNQWERAFFRAKFTYDNRAQYSVWKVAAYGYLLQKSDRRSASPLCMRVTEESPLEEQVEIMLTQMSFYASHGQSLVLYDISKNVPKMKPGPAKTLALIPIDFVFNYLSFMTFDRRYANFLKRPEIVKLFNVEEQKTINLMMKAFNVFYLSETLEGSEDEIDPASLYGELMAIKLDKYQPFYKKAWAQYWMARLHMMGVGTVREPIIWRRALDNLIDSPNLNVPAKLWILRELITNAHIQQGPHEGWKPTVREALSYCDRALSLVQYEKYYLYDPIVLDADVFEGLKRNLLKAVKH</sequence>
<name>A0A1W6N453_9PROT</name>
<feature type="signal peptide" evidence="1">
    <location>
        <begin position="1"/>
        <end position="22"/>
    </location>
</feature>
<evidence type="ECO:0000313" key="2">
    <source>
        <dbReference type="EMBL" id="ARN84624.1"/>
    </source>
</evidence>
<dbReference type="Proteomes" id="UP000237351">
    <property type="component" value="Chromosome"/>
</dbReference>
<dbReference type="KEGG" id="naf:GQ61_04075"/>
<organism evidence="2 3">
    <name type="scientific">Candidatus Nucleicultrix amoebiphila FS5</name>
    <dbReference type="NCBI Taxonomy" id="1414854"/>
    <lineage>
        <taxon>Bacteria</taxon>
        <taxon>Pseudomonadati</taxon>
        <taxon>Pseudomonadota</taxon>
        <taxon>Alphaproteobacteria</taxon>
        <taxon>Holosporales</taxon>
        <taxon>Candidatus Nucleicultricaceae</taxon>
        <taxon>Candidatus Nucleicultrix</taxon>
    </lineage>
</organism>
<evidence type="ECO:0000313" key="3">
    <source>
        <dbReference type="Proteomes" id="UP000237351"/>
    </source>
</evidence>